<dbReference type="Proteomes" id="UP000261210">
    <property type="component" value="Unassembled WGS sequence"/>
</dbReference>
<sequence length="203" mass="23233">MISSNIFLTTPKATGAATWSIVSKFGFILNIAENIYGKRDPQYTILGIELSDHGCPQIWFPLVFPNSIIIQITEDCLADPDRAMYQVAHEVIHCLRPHPNTNPTVLEEGIATHFAHEYMSTFEHKPQWTASTTQYILAKKCIDLMLDNDNEIIKKLLEKELDFSKITEDMILEVSPEFPRDLAKILTTDFYDDSWIELANKIE</sequence>
<dbReference type="AlphaFoldDB" id="A0A3E4NBS3"/>
<reference evidence="1 2" key="1">
    <citation type="submission" date="2018-08" db="EMBL/GenBank/DDBJ databases">
        <title>A genome reference for cultivated species of the human gut microbiota.</title>
        <authorList>
            <person name="Zou Y."/>
            <person name="Xue W."/>
            <person name="Luo G."/>
        </authorList>
    </citation>
    <scope>NUCLEOTIDE SEQUENCE [LARGE SCALE GENOMIC DNA]</scope>
    <source>
        <strain evidence="1 2">TF10-34</strain>
    </source>
</reference>
<protein>
    <submittedName>
        <fullName evidence="1">Uncharacterized protein</fullName>
    </submittedName>
</protein>
<proteinExistence type="predicted"/>
<evidence type="ECO:0000313" key="1">
    <source>
        <dbReference type="EMBL" id="RGK60611.1"/>
    </source>
</evidence>
<gene>
    <name evidence="1" type="ORF">DXD03_14930</name>
</gene>
<dbReference type="RefSeq" id="WP_117684226.1">
    <property type="nucleotide sequence ID" value="NZ_JADNHC010000013.1"/>
</dbReference>
<name>A0A3E4NBS3_9BACE</name>
<accession>A0A3E4NBS3</accession>
<comment type="caution">
    <text evidence="1">The sequence shown here is derived from an EMBL/GenBank/DDBJ whole genome shotgun (WGS) entry which is preliminary data.</text>
</comment>
<dbReference type="EMBL" id="QSQU01000021">
    <property type="protein sequence ID" value="RGK60611.1"/>
    <property type="molecule type" value="Genomic_DNA"/>
</dbReference>
<organism evidence="1 2">
    <name type="scientific">Bacteroides xylanisolvens</name>
    <dbReference type="NCBI Taxonomy" id="371601"/>
    <lineage>
        <taxon>Bacteria</taxon>
        <taxon>Pseudomonadati</taxon>
        <taxon>Bacteroidota</taxon>
        <taxon>Bacteroidia</taxon>
        <taxon>Bacteroidales</taxon>
        <taxon>Bacteroidaceae</taxon>
        <taxon>Bacteroides</taxon>
    </lineage>
</organism>
<evidence type="ECO:0000313" key="2">
    <source>
        <dbReference type="Proteomes" id="UP000261210"/>
    </source>
</evidence>